<keyword evidence="2" id="KW-1185">Reference proteome</keyword>
<proteinExistence type="predicted"/>
<accession>A0AAV2E1H5</accession>
<evidence type="ECO:0000313" key="1">
    <source>
        <dbReference type="EMBL" id="CAL1379415.1"/>
    </source>
</evidence>
<evidence type="ECO:0000313" key="2">
    <source>
        <dbReference type="Proteomes" id="UP001497516"/>
    </source>
</evidence>
<dbReference type="Proteomes" id="UP001497516">
    <property type="component" value="Chromosome 3"/>
</dbReference>
<reference evidence="1 2" key="1">
    <citation type="submission" date="2024-04" db="EMBL/GenBank/DDBJ databases">
        <authorList>
            <person name="Fracassetti M."/>
        </authorList>
    </citation>
    <scope>NUCLEOTIDE SEQUENCE [LARGE SCALE GENOMIC DNA]</scope>
</reference>
<dbReference type="EMBL" id="OZ034816">
    <property type="protein sequence ID" value="CAL1379415.1"/>
    <property type="molecule type" value="Genomic_DNA"/>
</dbReference>
<dbReference type="AlphaFoldDB" id="A0AAV2E1H5"/>
<protein>
    <recommendedName>
        <fullName evidence="3">STAS domain-containing protein</fullName>
    </recommendedName>
</protein>
<gene>
    <name evidence="1" type="ORF">LTRI10_LOCUS20935</name>
</gene>
<name>A0AAV2E1H5_9ROSI</name>
<organism evidence="1 2">
    <name type="scientific">Linum trigynum</name>
    <dbReference type="NCBI Taxonomy" id="586398"/>
    <lineage>
        <taxon>Eukaryota</taxon>
        <taxon>Viridiplantae</taxon>
        <taxon>Streptophyta</taxon>
        <taxon>Embryophyta</taxon>
        <taxon>Tracheophyta</taxon>
        <taxon>Spermatophyta</taxon>
        <taxon>Magnoliopsida</taxon>
        <taxon>eudicotyledons</taxon>
        <taxon>Gunneridae</taxon>
        <taxon>Pentapetalae</taxon>
        <taxon>rosids</taxon>
        <taxon>fabids</taxon>
        <taxon>Malpighiales</taxon>
        <taxon>Linaceae</taxon>
        <taxon>Linum</taxon>
    </lineage>
</organism>
<evidence type="ECO:0008006" key="3">
    <source>
        <dbReference type="Google" id="ProtNLM"/>
    </source>
</evidence>
<sequence>MEIEAISAALRKRCDALIVNVRGISVRASISCMGINLVRIITHASFLQLVTGRLSSSGAVLLDQASMGQLVTG</sequence>